<keyword evidence="5" id="KW-1185">Reference proteome</keyword>
<dbReference type="InterPro" id="IPR042208">
    <property type="entry name" value="D-ser_dehydrat-like_sf"/>
</dbReference>
<dbReference type="PANTHER" id="PTHR28004:SF2">
    <property type="entry name" value="D-SERINE DEHYDRATASE"/>
    <property type="match status" value="1"/>
</dbReference>
<keyword evidence="2" id="KW-0456">Lyase</keyword>
<proteinExistence type="inferred from homology"/>
<dbReference type="InterPro" id="IPR026956">
    <property type="entry name" value="D-ser_dehydrat-like_dom"/>
</dbReference>
<dbReference type="SMART" id="SM01119">
    <property type="entry name" value="D-ser_dehydrat"/>
    <property type="match status" value="1"/>
</dbReference>
<evidence type="ECO:0000313" key="4">
    <source>
        <dbReference type="EMBL" id="MBB5283152.1"/>
    </source>
</evidence>
<dbReference type="Gene3D" id="2.40.37.20">
    <property type="entry name" value="D-serine dehydratase-like domain"/>
    <property type="match status" value="1"/>
</dbReference>
<dbReference type="Proteomes" id="UP000557307">
    <property type="component" value="Unassembled WGS sequence"/>
</dbReference>
<dbReference type="PANTHER" id="PTHR28004">
    <property type="entry name" value="ZGC:162816-RELATED"/>
    <property type="match status" value="1"/>
</dbReference>
<dbReference type="GO" id="GO:0036088">
    <property type="term" value="P:D-serine catabolic process"/>
    <property type="evidence" value="ECO:0007669"/>
    <property type="project" value="TreeGrafter"/>
</dbReference>
<accession>A0A840TNM1</accession>
<dbReference type="CDD" id="cd06821">
    <property type="entry name" value="PLPDE_III_D-TA"/>
    <property type="match status" value="1"/>
</dbReference>
<dbReference type="Gene3D" id="3.20.20.10">
    <property type="entry name" value="Alanine racemase"/>
    <property type="match status" value="1"/>
</dbReference>
<dbReference type="RefSeq" id="WP_184172297.1">
    <property type="nucleotide sequence ID" value="NZ_JACHGF010000002.1"/>
</dbReference>
<dbReference type="InterPro" id="IPR029066">
    <property type="entry name" value="PLP-binding_barrel"/>
</dbReference>
<comment type="similarity">
    <text evidence="1">Belongs to the DSD1 family.</text>
</comment>
<feature type="domain" description="D-serine dehydratase-like" evidence="3">
    <location>
        <begin position="258"/>
        <end position="350"/>
    </location>
</feature>
<organism evidence="4 5">
    <name type="scientific">Rhabdobacter roseus</name>
    <dbReference type="NCBI Taxonomy" id="1655419"/>
    <lineage>
        <taxon>Bacteria</taxon>
        <taxon>Pseudomonadati</taxon>
        <taxon>Bacteroidota</taxon>
        <taxon>Cytophagia</taxon>
        <taxon>Cytophagales</taxon>
        <taxon>Cytophagaceae</taxon>
        <taxon>Rhabdobacter</taxon>
    </lineage>
</organism>
<gene>
    <name evidence="4" type="ORF">HNQ92_001278</name>
</gene>
<evidence type="ECO:0000256" key="2">
    <source>
        <dbReference type="ARBA" id="ARBA00023239"/>
    </source>
</evidence>
<protein>
    <submittedName>
        <fullName evidence="4">D-serine deaminase-like pyridoxal phosphate-dependent protein</fullName>
    </submittedName>
</protein>
<dbReference type="EMBL" id="JACHGF010000002">
    <property type="protein sequence ID" value="MBB5283152.1"/>
    <property type="molecule type" value="Genomic_DNA"/>
</dbReference>
<dbReference type="InterPro" id="IPR001608">
    <property type="entry name" value="Ala_racemase_N"/>
</dbReference>
<sequence>MWFELKDPDQVPSPSLLLYPDRIAANIQTMIQLAGSAERLVPHVKTHKMAEVVRMQLAAGITKFKCATIAEAEMLADAGATWVLLAYQLVGPNLKRYLDLAEAFHHVQFGSLVDSRETATALNEHYHQANKTAIVFIDVNNGMDRSGHPVDEDLEALYHFVLKLPNLRLLGLHVYDGHIRDENFDVRKTNSDQAFGHIDQLRQNLGKAQLPDPIIIAGGSPTFNVHVLRDGIYCSPGTCLLWDWGYGDRFLDQPFQHAAVLLTRVISKPSPGIVTVDLGHKAVSAENPIDLRFRFLNLNDYRLRSQSEEHGVVEVPSSTWEEMKAGDVLYALPYHICPTVALHAKAYVIQEGTCSETWEVVARSRQLTY</sequence>
<reference evidence="4 5" key="1">
    <citation type="submission" date="2020-08" db="EMBL/GenBank/DDBJ databases">
        <title>Genomic Encyclopedia of Type Strains, Phase IV (KMG-IV): sequencing the most valuable type-strain genomes for metagenomic binning, comparative biology and taxonomic classification.</title>
        <authorList>
            <person name="Goeker M."/>
        </authorList>
    </citation>
    <scope>NUCLEOTIDE SEQUENCE [LARGE SCALE GENOMIC DNA]</scope>
    <source>
        <strain evidence="4 5">DSM 105074</strain>
    </source>
</reference>
<dbReference type="SUPFAM" id="SSF51419">
    <property type="entry name" value="PLP-binding barrel"/>
    <property type="match status" value="1"/>
</dbReference>
<dbReference type="AlphaFoldDB" id="A0A840TNM1"/>
<evidence type="ECO:0000256" key="1">
    <source>
        <dbReference type="ARBA" id="ARBA00005323"/>
    </source>
</evidence>
<dbReference type="InterPro" id="IPR051466">
    <property type="entry name" value="D-amino_acid_metab_enzyme"/>
</dbReference>
<evidence type="ECO:0000259" key="3">
    <source>
        <dbReference type="SMART" id="SM01119"/>
    </source>
</evidence>
<evidence type="ECO:0000313" key="5">
    <source>
        <dbReference type="Proteomes" id="UP000557307"/>
    </source>
</evidence>
<dbReference type="Pfam" id="PF14031">
    <property type="entry name" value="D-ser_dehydrat"/>
    <property type="match status" value="1"/>
</dbReference>
<comment type="caution">
    <text evidence="4">The sequence shown here is derived from an EMBL/GenBank/DDBJ whole genome shotgun (WGS) entry which is preliminary data.</text>
</comment>
<name>A0A840TNM1_9BACT</name>
<dbReference type="Pfam" id="PF01168">
    <property type="entry name" value="Ala_racemase_N"/>
    <property type="match status" value="1"/>
</dbReference>
<dbReference type="GO" id="GO:0008721">
    <property type="term" value="F:D-serine ammonia-lyase activity"/>
    <property type="evidence" value="ECO:0007669"/>
    <property type="project" value="TreeGrafter"/>
</dbReference>